<protein>
    <submittedName>
        <fullName evidence="1">Uncharacterized protein</fullName>
    </submittedName>
</protein>
<proteinExistence type="predicted"/>
<reference evidence="1" key="4">
    <citation type="submission" date="2025-08" db="UniProtKB">
        <authorList>
            <consortium name="Ensembl"/>
        </authorList>
    </citation>
    <scope>IDENTIFICATION</scope>
</reference>
<reference evidence="2" key="3">
    <citation type="submission" date="2018-12" db="EMBL/GenBank/DDBJ databases">
        <title>G10K-VGP greater horseshoe bat female genome, primary haplotype.</title>
        <authorList>
            <person name="Teeling E."/>
            <person name="Myers G."/>
            <person name="Vernes S."/>
            <person name="Pippel M."/>
            <person name="Winkler S."/>
            <person name="Fedrigo O."/>
            <person name="Rhie A."/>
            <person name="Koren S."/>
            <person name="Phillippy A."/>
            <person name="Lewin H."/>
            <person name="Damas J."/>
            <person name="Howe K."/>
            <person name="Mountcastle J."/>
            <person name="Jarvis E.D."/>
        </authorList>
    </citation>
    <scope>NUCLEOTIDE SEQUENCE [LARGE SCALE GENOMIC DNA]</scope>
</reference>
<keyword evidence="2" id="KW-1185">Reference proteome</keyword>
<dbReference type="AlphaFoldDB" id="A0A671DHE7"/>
<sequence length="71" mass="7957">GKGTILGSPGFRNSHYYCLYVQEQVDSGTNLTTSLPPAPQLTYGKMCSKTTIKMHANFLNFMSFGLLIFRY</sequence>
<dbReference type="InParanoid" id="A0A671DHE7"/>
<name>A0A671DHE7_RHIFE</name>
<dbReference type="Proteomes" id="UP000472240">
    <property type="component" value="Chromosome 3"/>
</dbReference>
<reference evidence="1 2" key="2">
    <citation type="journal article" date="2018" name="Annu Rev Anim Biosci">
        <title>Bat Biology, Genomes, and the Bat1K Project: To Generate Chromosome-Level Genomes for All Living Bat Species.</title>
        <authorList>
            <person name="Teeling E.C."/>
            <person name="Vernes S.C."/>
            <person name="Davalos L.M."/>
            <person name="Ray D.A."/>
            <person name="Gilbert M.T.P."/>
            <person name="Myers E."/>
        </authorList>
    </citation>
    <scope>NUCLEOTIDE SEQUENCE</scope>
</reference>
<evidence type="ECO:0000313" key="2">
    <source>
        <dbReference type="Proteomes" id="UP000472240"/>
    </source>
</evidence>
<reference evidence="1 2" key="1">
    <citation type="journal article" date="2015" name="Annu Rev Anim Biosci">
        <title>The Genome 10K Project: a way forward.</title>
        <authorList>
            <person name="Koepfli K.P."/>
            <person name="Paten B."/>
            <person name="O'Brien S.J."/>
            <person name="Koepfli K.P."/>
            <person name="Paten B."/>
            <person name="Antunes A."/>
            <person name="Belov K."/>
            <person name="Bustamante C."/>
            <person name="Castoe T.A."/>
            <person name="Clawson H."/>
            <person name="Crawford A.J."/>
            <person name="Diekhans M."/>
            <person name="Distel D."/>
            <person name="Durbin R."/>
            <person name="Earl D."/>
            <person name="Fujita M.K."/>
            <person name="Gamble T."/>
            <person name="Georges A."/>
            <person name="Gemmell N."/>
            <person name="Gilbert M.T."/>
            <person name="Graves J.M."/>
            <person name="Green R.E."/>
            <person name="Hickey G."/>
            <person name="Jarvis E.D."/>
            <person name="Johnson W."/>
            <person name="Komissarov A."/>
            <person name="Korf I."/>
            <person name="Kuhn R."/>
            <person name="Larkin D.M."/>
            <person name="Lewin H."/>
            <person name="Lopez J.V."/>
            <person name="Ma J."/>
            <person name="Marques-Bonet T."/>
            <person name="Miller W."/>
            <person name="Murphy R."/>
            <person name="Pevzner P."/>
            <person name="Shapiro B."/>
            <person name="Steiner C."/>
            <person name="Tamazian G."/>
            <person name="Venkatesh B."/>
            <person name="Wang J."/>
            <person name="Wayne R."/>
            <person name="Wiley E."/>
            <person name="Yang H."/>
            <person name="Zhang G."/>
            <person name="Haussler D."/>
            <person name="Ryder O."/>
            <person name="O'Brien S.J."/>
        </authorList>
    </citation>
    <scope>NUCLEOTIDE SEQUENCE</scope>
</reference>
<reference evidence="1" key="5">
    <citation type="submission" date="2025-09" db="UniProtKB">
        <authorList>
            <consortium name="Ensembl"/>
        </authorList>
    </citation>
    <scope>IDENTIFICATION</scope>
</reference>
<accession>A0A671DHE7</accession>
<dbReference type="Ensembl" id="ENSRFET00010000281.1">
    <property type="protein sequence ID" value="ENSRFEP00010000251.1"/>
    <property type="gene ID" value="ENSRFEG00010000201.1"/>
</dbReference>
<evidence type="ECO:0000313" key="1">
    <source>
        <dbReference type="Ensembl" id="ENSRFEP00010000251.1"/>
    </source>
</evidence>
<organism evidence="1 2">
    <name type="scientific">Rhinolophus ferrumequinum</name>
    <name type="common">Greater horseshoe bat</name>
    <dbReference type="NCBI Taxonomy" id="59479"/>
    <lineage>
        <taxon>Eukaryota</taxon>
        <taxon>Metazoa</taxon>
        <taxon>Chordata</taxon>
        <taxon>Craniata</taxon>
        <taxon>Vertebrata</taxon>
        <taxon>Euteleostomi</taxon>
        <taxon>Mammalia</taxon>
        <taxon>Eutheria</taxon>
        <taxon>Laurasiatheria</taxon>
        <taxon>Chiroptera</taxon>
        <taxon>Yinpterochiroptera</taxon>
        <taxon>Rhinolophoidea</taxon>
        <taxon>Rhinolophidae</taxon>
        <taxon>Rhinolophinae</taxon>
        <taxon>Rhinolophus</taxon>
    </lineage>
</organism>